<feature type="compositionally biased region" description="Low complexity" evidence="1">
    <location>
        <begin position="147"/>
        <end position="178"/>
    </location>
</feature>
<dbReference type="EMBL" id="CAJGYM010000054">
    <property type="protein sequence ID" value="CAD6195357.1"/>
    <property type="molecule type" value="Genomic_DNA"/>
</dbReference>
<feature type="region of interest" description="Disordered" evidence="1">
    <location>
        <begin position="1"/>
        <end position="41"/>
    </location>
</feature>
<evidence type="ECO:0008006" key="4">
    <source>
        <dbReference type="Google" id="ProtNLM"/>
    </source>
</evidence>
<accession>A0A8S1HK28</accession>
<reference evidence="2" key="1">
    <citation type="submission" date="2020-10" db="EMBL/GenBank/DDBJ databases">
        <authorList>
            <person name="Kikuchi T."/>
        </authorList>
    </citation>
    <scope>NUCLEOTIDE SEQUENCE</scope>
    <source>
        <strain evidence="2">NKZ352</strain>
    </source>
</reference>
<keyword evidence="3" id="KW-1185">Reference proteome</keyword>
<feature type="compositionally biased region" description="Basic and acidic residues" evidence="1">
    <location>
        <begin position="192"/>
        <end position="201"/>
    </location>
</feature>
<organism evidence="2 3">
    <name type="scientific">Caenorhabditis auriculariae</name>
    <dbReference type="NCBI Taxonomy" id="2777116"/>
    <lineage>
        <taxon>Eukaryota</taxon>
        <taxon>Metazoa</taxon>
        <taxon>Ecdysozoa</taxon>
        <taxon>Nematoda</taxon>
        <taxon>Chromadorea</taxon>
        <taxon>Rhabditida</taxon>
        <taxon>Rhabditina</taxon>
        <taxon>Rhabditomorpha</taxon>
        <taxon>Rhabditoidea</taxon>
        <taxon>Rhabditidae</taxon>
        <taxon>Peloderinae</taxon>
        <taxon>Caenorhabditis</taxon>
    </lineage>
</organism>
<evidence type="ECO:0000313" key="2">
    <source>
        <dbReference type="EMBL" id="CAD6195357.1"/>
    </source>
</evidence>
<evidence type="ECO:0000313" key="3">
    <source>
        <dbReference type="Proteomes" id="UP000835052"/>
    </source>
</evidence>
<name>A0A8S1HK28_9PELO</name>
<dbReference type="Gene3D" id="1.10.10.10">
    <property type="entry name" value="Winged helix-like DNA-binding domain superfamily/Winged helix DNA-binding domain"/>
    <property type="match status" value="1"/>
</dbReference>
<gene>
    <name evidence="2" type="ORF">CAUJ_LOCUS11276</name>
</gene>
<feature type="compositionally biased region" description="Basic and acidic residues" evidence="1">
    <location>
        <begin position="12"/>
        <end position="24"/>
    </location>
</feature>
<comment type="caution">
    <text evidence="2">The sequence shown here is derived from an EMBL/GenBank/DDBJ whole genome shotgun (WGS) entry which is preliminary data.</text>
</comment>
<dbReference type="Proteomes" id="UP000835052">
    <property type="component" value="Unassembled WGS sequence"/>
</dbReference>
<sequence>MIASLELSRSLPDSRGDRRSRDDFATAGGGSSPSTSGNVRTLKQYSAEEKIEIIDFAKINGNRAAGREFKVAESSIREWRKNEAKLRSKLGGSIQIQRVPLPSAVAAPEPLNPMSFEHIRLQLPLDLSHYLYPRRPEQDAMVAAMMSSPTVTSSPTTSLVASTPPSNTTSTSSSPSLSIGSGRRKTRFPRKIVPDEDSVRV</sequence>
<evidence type="ECO:0000256" key="1">
    <source>
        <dbReference type="SAM" id="MobiDB-lite"/>
    </source>
</evidence>
<feature type="region of interest" description="Disordered" evidence="1">
    <location>
        <begin position="147"/>
        <end position="201"/>
    </location>
</feature>
<proteinExistence type="predicted"/>
<protein>
    <recommendedName>
        <fullName evidence="4">Brinker DNA-binding domain-containing protein</fullName>
    </recommendedName>
</protein>
<dbReference type="AlphaFoldDB" id="A0A8S1HK28"/>
<dbReference type="InterPro" id="IPR036388">
    <property type="entry name" value="WH-like_DNA-bd_sf"/>
</dbReference>
<dbReference type="OrthoDB" id="6502958at2759"/>